<keyword evidence="2" id="KW-0560">Oxidoreductase</keyword>
<dbReference type="SUPFAM" id="SSF51905">
    <property type="entry name" value="FAD/NAD(P)-binding domain"/>
    <property type="match status" value="1"/>
</dbReference>
<dbReference type="Proteomes" id="UP000186940">
    <property type="component" value="Unassembled WGS sequence"/>
</dbReference>
<dbReference type="AlphaFoldDB" id="A0A1F2P7V2"/>
<protein>
    <submittedName>
        <fullName evidence="4">Thioredoxin-disulfide reductase</fullName>
    </submittedName>
</protein>
<dbReference type="InterPro" id="IPR036188">
    <property type="entry name" value="FAD/NAD-bd_sf"/>
</dbReference>
<evidence type="ECO:0000313" key="4">
    <source>
        <dbReference type="EMBL" id="OFV67214.1"/>
    </source>
</evidence>
<sequence length="325" mass="35508">MKYCYHFGRTLLKNFPRSTQKPYITKCDSSQGESRMYDVVIVGAGPAGLTTAIYVSRGGKKALVIGDKFDSQLAKCGRIENYPGFEGEGMELATKMEEQAKRWGTEIVTSRVLKLENEGEFFRAKTDKEVYEARALVIATGAHPGRLGIPGEEKLLHRGVSYCAVCDGALFRDRVVVVIGYGNGAAKAAYYLSNFSNVKVLCTKKRLRAEAIYLRELEARGVEILTGVEPIEIYGDEFVEGICYRFEGELTRERVDGIFVEAGSVPNNELASNLGIELDDRGFIKVDSGCRTSVEHVFACGDITGGVRQVASAVGEGAIVGVNLI</sequence>
<accession>A0A1F2P7V2</accession>
<keyword evidence="1" id="KW-0285">Flavoprotein</keyword>
<proteinExistence type="predicted"/>
<dbReference type="EMBL" id="LYOS01000006">
    <property type="protein sequence ID" value="OFV67214.1"/>
    <property type="molecule type" value="Genomic_DNA"/>
</dbReference>
<evidence type="ECO:0000313" key="5">
    <source>
        <dbReference type="Proteomes" id="UP000186940"/>
    </source>
</evidence>
<evidence type="ECO:0000256" key="1">
    <source>
        <dbReference type="ARBA" id="ARBA00022630"/>
    </source>
</evidence>
<dbReference type="PRINTS" id="PR00469">
    <property type="entry name" value="PNDRDTASEII"/>
</dbReference>
<evidence type="ECO:0000256" key="2">
    <source>
        <dbReference type="ARBA" id="ARBA00023002"/>
    </source>
</evidence>
<dbReference type="PATRIC" id="fig|1838285.3.peg.1681"/>
<dbReference type="PANTHER" id="PTHR48105">
    <property type="entry name" value="THIOREDOXIN REDUCTASE 1-RELATED-RELATED"/>
    <property type="match status" value="1"/>
</dbReference>
<evidence type="ECO:0000259" key="3">
    <source>
        <dbReference type="Pfam" id="PF07992"/>
    </source>
</evidence>
<comment type="caution">
    <text evidence="4">The sequence shown here is derived from an EMBL/GenBank/DDBJ whole genome shotgun (WGS) entry which is preliminary data.</text>
</comment>
<feature type="domain" description="FAD/NAD(P)-binding" evidence="3">
    <location>
        <begin position="37"/>
        <end position="317"/>
    </location>
</feature>
<organism evidence="4 5">
    <name type="scientific">Candidatus Syntropharchaeum caldarium</name>
    <dbReference type="NCBI Taxonomy" id="1838285"/>
    <lineage>
        <taxon>Archaea</taxon>
        <taxon>Methanobacteriati</taxon>
        <taxon>Methanobacteriota</taxon>
        <taxon>Stenosarchaea group</taxon>
        <taxon>Methanomicrobia</taxon>
        <taxon>Methanosarcinales</taxon>
        <taxon>ANME-2 cluster</taxon>
        <taxon>Candidatus Syntropharchaeum</taxon>
    </lineage>
</organism>
<keyword evidence="5" id="KW-1185">Reference proteome</keyword>
<reference evidence="4" key="1">
    <citation type="submission" date="2016-05" db="EMBL/GenBank/DDBJ databases">
        <title>Microbial consortia oxidize butane by reversing methanogenesis.</title>
        <authorList>
            <person name="Laso-Perez R."/>
            <person name="Richter M."/>
            <person name="Wegener G."/>
            <person name="Musat F."/>
        </authorList>
    </citation>
    <scope>NUCLEOTIDE SEQUENCE [LARGE SCALE GENOMIC DNA]</scope>
    <source>
        <strain evidence="4">BOX2</strain>
    </source>
</reference>
<gene>
    <name evidence="4" type="ORF">SCAL_001655</name>
</gene>
<name>A0A1F2P7V2_9EURY</name>
<dbReference type="InterPro" id="IPR050097">
    <property type="entry name" value="Ferredoxin-NADP_redctase_2"/>
</dbReference>
<dbReference type="Pfam" id="PF07992">
    <property type="entry name" value="Pyr_redox_2"/>
    <property type="match status" value="1"/>
</dbReference>
<dbReference type="GO" id="GO:0016491">
    <property type="term" value="F:oxidoreductase activity"/>
    <property type="evidence" value="ECO:0007669"/>
    <property type="project" value="UniProtKB-KW"/>
</dbReference>
<dbReference type="STRING" id="1838285.SCAL_001655"/>
<dbReference type="Gene3D" id="3.50.50.60">
    <property type="entry name" value="FAD/NAD(P)-binding domain"/>
    <property type="match status" value="2"/>
</dbReference>
<dbReference type="InterPro" id="IPR023753">
    <property type="entry name" value="FAD/NAD-binding_dom"/>
</dbReference>
<dbReference type="PRINTS" id="PR00368">
    <property type="entry name" value="FADPNR"/>
</dbReference>